<evidence type="ECO:0000313" key="2">
    <source>
        <dbReference type="EMBL" id="KAG1301074.1"/>
    </source>
</evidence>
<proteinExistence type="predicted"/>
<reference evidence="2" key="1">
    <citation type="journal article" date="2020" name="Microb. Genom.">
        <title>Genetic diversity of clinical and environmental Mucorales isolates obtained from an investigation of mucormycosis cases among solid organ transplant recipients.</title>
        <authorList>
            <person name="Nguyen M.H."/>
            <person name="Kaul D."/>
            <person name="Muto C."/>
            <person name="Cheng S.J."/>
            <person name="Richter R.A."/>
            <person name="Bruno V.M."/>
            <person name="Liu G."/>
            <person name="Beyhan S."/>
            <person name="Sundermann A.J."/>
            <person name="Mounaud S."/>
            <person name="Pasculle A.W."/>
            <person name="Nierman W.C."/>
            <person name="Driscoll E."/>
            <person name="Cumbie R."/>
            <person name="Clancy C.J."/>
            <person name="Dupont C.L."/>
        </authorList>
    </citation>
    <scope>NUCLEOTIDE SEQUENCE</scope>
    <source>
        <strain evidence="2">GL11</strain>
    </source>
</reference>
<evidence type="ECO:0000256" key="1">
    <source>
        <dbReference type="SAM" id="Coils"/>
    </source>
</evidence>
<name>A0A9P7BLJ0_RHIOR</name>
<keyword evidence="3" id="KW-1185">Reference proteome</keyword>
<dbReference type="EMBL" id="JAANQT010003412">
    <property type="protein sequence ID" value="KAG1301074.1"/>
    <property type="molecule type" value="Genomic_DNA"/>
</dbReference>
<keyword evidence="1" id="KW-0175">Coiled coil</keyword>
<feature type="coiled-coil region" evidence="1">
    <location>
        <begin position="29"/>
        <end position="56"/>
    </location>
</feature>
<dbReference type="Proteomes" id="UP000716291">
    <property type="component" value="Unassembled WGS sequence"/>
</dbReference>
<protein>
    <submittedName>
        <fullName evidence="2">Uncharacterized protein</fullName>
    </submittedName>
</protein>
<evidence type="ECO:0000313" key="3">
    <source>
        <dbReference type="Proteomes" id="UP000716291"/>
    </source>
</evidence>
<dbReference type="AlphaFoldDB" id="A0A9P7BLJ0"/>
<organism evidence="2 3">
    <name type="scientific">Rhizopus oryzae</name>
    <name type="common">Mucormycosis agent</name>
    <name type="synonym">Rhizopus arrhizus var. delemar</name>
    <dbReference type="NCBI Taxonomy" id="64495"/>
    <lineage>
        <taxon>Eukaryota</taxon>
        <taxon>Fungi</taxon>
        <taxon>Fungi incertae sedis</taxon>
        <taxon>Mucoromycota</taxon>
        <taxon>Mucoromycotina</taxon>
        <taxon>Mucoromycetes</taxon>
        <taxon>Mucorales</taxon>
        <taxon>Mucorineae</taxon>
        <taxon>Rhizopodaceae</taxon>
        <taxon>Rhizopus</taxon>
    </lineage>
</organism>
<comment type="caution">
    <text evidence="2">The sequence shown here is derived from an EMBL/GenBank/DDBJ whole genome shotgun (WGS) entry which is preliminary data.</text>
</comment>
<accession>A0A9P7BLJ0</accession>
<gene>
    <name evidence="2" type="ORF">G6F64_012125</name>
</gene>
<sequence>MNQRRKLSSVDKIARQKTGKRGKCRNLLLRRSQKTMSTIEKEIANEADKEQEVQKKHKLNNVPQLVQFLNLIYLPDDPNNNITYERQFLSMKDILSKVWECSDLFDDASSPSFNKWCNDKKLGLLNKEFIGDTIDKIINFLPKYQQHIEILKKEGYLIIGYARKSKQDVDLHVRVRLLQLMVDRLQERSLVDKTFVSVNSSSNDPLIERDSNPNDIIKKLKYVNGDMQGNTISLKTMNQMTAIGVNSTGFDKLTSTRFYSQIVRPQLEYGLAISAVKFRELQKIESCQNQCLRRIFGRASRSSIKVMLHLLTTSPLWRLCAETDPDQLDRRKFKAICQDYLQKSFENHPADTNSTLLSACRPQLVMDPILWLPMSYIERSRLIRWRMGWLPGGRPKPCIYHPHDLLTRSHANSCLHIHHRLLMPSTVSDPLSYLLNLLPTSRKKHTIQPRSKYSAWFIRWPIICQILHELDYLHHDKTAPEIPLLGTKLLHWFSSN</sequence>